<keyword evidence="1" id="KW-1133">Transmembrane helix</keyword>
<reference evidence="2 3" key="1">
    <citation type="submission" date="2020-08" db="EMBL/GenBank/DDBJ databases">
        <title>Genomic Encyclopedia of Type Strains, Phase IV (KMG-IV): sequencing the most valuable type-strain genomes for metagenomic binning, comparative biology and taxonomic classification.</title>
        <authorList>
            <person name="Goeker M."/>
        </authorList>
    </citation>
    <scope>NUCLEOTIDE SEQUENCE [LARGE SCALE GENOMIC DNA]</scope>
    <source>
        <strain evidence="2 3">DSM 25079</strain>
    </source>
</reference>
<dbReference type="Proteomes" id="UP000549617">
    <property type="component" value="Unassembled WGS sequence"/>
</dbReference>
<organism evidence="2 3">
    <name type="scientific">Sphingobium boeckii</name>
    <dbReference type="NCBI Taxonomy" id="1082345"/>
    <lineage>
        <taxon>Bacteria</taxon>
        <taxon>Pseudomonadati</taxon>
        <taxon>Pseudomonadota</taxon>
        <taxon>Alphaproteobacteria</taxon>
        <taxon>Sphingomonadales</taxon>
        <taxon>Sphingomonadaceae</taxon>
        <taxon>Sphingobium</taxon>
    </lineage>
</organism>
<dbReference type="AlphaFoldDB" id="A0A7W9AGR8"/>
<protein>
    <submittedName>
        <fullName evidence="2">Uncharacterized protein</fullName>
    </submittedName>
</protein>
<proteinExistence type="predicted"/>
<accession>A0A7W9AGR8</accession>
<keyword evidence="1" id="KW-0812">Transmembrane</keyword>
<feature type="transmembrane region" description="Helical" evidence="1">
    <location>
        <begin position="89"/>
        <end position="108"/>
    </location>
</feature>
<keyword evidence="1" id="KW-0472">Membrane</keyword>
<keyword evidence="3" id="KW-1185">Reference proteome</keyword>
<feature type="transmembrane region" description="Helical" evidence="1">
    <location>
        <begin position="43"/>
        <end position="62"/>
    </location>
</feature>
<name>A0A7W9AGR8_9SPHN</name>
<feature type="transmembrane region" description="Helical" evidence="1">
    <location>
        <begin position="248"/>
        <end position="270"/>
    </location>
</feature>
<sequence>MTALCWLWVAAVAAYMIWGWTHYSGLFKWLAEWQTAQFGKYYPAMTAMIPGFLIAGPALSWLGKQSRAMIAGQDGPFDLVANARRNARIALMLAPLCAVIAVGAYLLSTRLPDDSGVPTRVDIAALGDAVPPLGHVTLIGTIDTDRATGLTEKGKAQTEESFYVPVMPRTADGKVDATTPVRFLIERETHLYAGEAQTQQGFIGDQSGMLVENGLPGELLGIYARNGVTLAEPHYVLVSSAEDVATPYYVVAALGGFFAIILLIIAPLMVMSARKMARQQGQAIQ</sequence>
<comment type="caution">
    <text evidence="2">The sequence shown here is derived from an EMBL/GenBank/DDBJ whole genome shotgun (WGS) entry which is preliminary data.</text>
</comment>
<evidence type="ECO:0000256" key="1">
    <source>
        <dbReference type="SAM" id="Phobius"/>
    </source>
</evidence>
<gene>
    <name evidence="2" type="ORF">FHS49_001089</name>
</gene>
<dbReference type="EMBL" id="JACIJC010000002">
    <property type="protein sequence ID" value="MBB5685081.1"/>
    <property type="molecule type" value="Genomic_DNA"/>
</dbReference>
<evidence type="ECO:0000313" key="2">
    <source>
        <dbReference type="EMBL" id="MBB5685081.1"/>
    </source>
</evidence>
<evidence type="ECO:0000313" key="3">
    <source>
        <dbReference type="Proteomes" id="UP000549617"/>
    </source>
</evidence>
<dbReference type="RefSeq" id="WP_184016140.1">
    <property type="nucleotide sequence ID" value="NZ_JACIJC010000002.1"/>
</dbReference>